<evidence type="ECO:0000256" key="5">
    <source>
        <dbReference type="ARBA" id="ARBA00022723"/>
    </source>
</evidence>
<keyword evidence="8 10" id="KW-0408">Iron</keyword>
<dbReference type="InterPro" id="IPR036150">
    <property type="entry name" value="Cyt_b/b6_C_sf"/>
</dbReference>
<name>A0A4R4ELQ1_9BACL</name>
<dbReference type="PANTHER" id="PTHR37823:SF4">
    <property type="entry name" value="MENAQUINOL-CYTOCHROME C REDUCTASE CYTOCHROME B_C SUBUNIT"/>
    <property type="match status" value="1"/>
</dbReference>
<comment type="subcellular location">
    <subcellularLocation>
        <location evidence="1">Membrane</location>
        <topology evidence="1">Multi-pass membrane protein</topology>
    </subcellularLocation>
</comment>
<evidence type="ECO:0000256" key="11">
    <source>
        <dbReference type="SAM" id="Phobius"/>
    </source>
</evidence>
<dbReference type="OrthoDB" id="2380469at2"/>
<dbReference type="GO" id="GO:0016491">
    <property type="term" value="F:oxidoreductase activity"/>
    <property type="evidence" value="ECO:0007669"/>
    <property type="project" value="InterPro"/>
</dbReference>
<keyword evidence="9 11" id="KW-0472">Membrane</keyword>
<dbReference type="InterPro" id="IPR036909">
    <property type="entry name" value="Cyt_c-like_dom_sf"/>
</dbReference>
<protein>
    <submittedName>
        <fullName evidence="14">C-type cytochrome</fullName>
    </submittedName>
</protein>
<evidence type="ECO:0000256" key="1">
    <source>
        <dbReference type="ARBA" id="ARBA00004141"/>
    </source>
</evidence>
<feature type="domain" description="Cytochrome b/b6 C-terminal region profile" evidence="12">
    <location>
        <begin position="33"/>
        <end position="159"/>
    </location>
</feature>
<dbReference type="PANTHER" id="PTHR37823">
    <property type="entry name" value="CYTOCHROME C-553-LIKE"/>
    <property type="match status" value="1"/>
</dbReference>
<evidence type="ECO:0000256" key="2">
    <source>
        <dbReference type="ARBA" id="ARBA00022448"/>
    </source>
</evidence>
<evidence type="ECO:0000313" key="15">
    <source>
        <dbReference type="Proteomes" id="UP000295418"/>
    </source>
</evidence>
<keyword evidence="15" id="KW-1185">Reference proteome</keyword>
<dbReference type="Pfam" id="PF13442">
    <property type="entry name" value="Cytochrome_CBB3"/>
    <property type="match status" value="1"/>
</dbReference>
<evidence type="ECO:0000256" key="6">
    <source>
        <dbReference type="ARBA" id="ARBA00022982"/>
    </source>
</evidence>
<feature type="transmembrane region" description="Helical" evidence="11">
    <location>
        <begin position="110"/>
        <end position="130"/>
    </location>
</feature>
<reference evidence="14 15" key="1">
    <citation type="submission" date="2019-03" db="EMBL/GenBank/DDBJ databases">
        <authorList>
            <person name="Kim M.K.M."/>
        </authorList>
    </citation>
    <scope>NUCLEOTIDE SEQUENCE [LARGE SCALE GENOMIC DNA]</scope>
    <source>
        <strain evidence="14 15">18JY21-1</strain>
    </source>
</reference>
<dbReference type="RefSeq" id="WP_132416248.1">
    <property type="nucleotide sequence ID" value="NZ_SKFG01000001.1"/>
</dbReference>
<evidence type="ECO:0000256" key="4">
    <source>
        <dbReference type="ARBA" id="ARBA00022692"/>
    </source>
</evidence>
<organism evidence="14 15">
    <name type="scientific">Paenibacillus albiflavus</name>
    <dbReference type="NCBI Taxonomy" id="2545760"/>
    <lineage>
        <taxon>Bacteria</taxon>
        <taxon>Bacillati</taxon>
        <taxon>Bacillota</taxon>
        <taxon>Bacilli</taxon>
        <taxon>Bacillales</taxon>
        <taxon>Paenibacillaceae</taxon>
        <taxon>Paenibacillus</taxon>
    </lineage>
</organism>
<evidence type="ECO:0000259" key="12">
    <source>
        <dbReference type="PROSITE" id="PS51003"/>
    </source>
</evidence>
<evidence type="ECO:0000256" key="7">
    <source>
        <dbReference type="ARBA" id="ARBA00022989"/>
    </source>
</evidence>
<dbReference type="PROSITE" id="PS51003">
    <property type="entry name" value="CYTB_CTER"/>
    <property type="match status" value="1"/>
</dbReference>
<dbReference type="GO" id="GO:0046872">
    <property type="term" value="F:metal ion binding"/>
    <property type="evidence" value="ECO:0007669"/>
    <property type="project" value="UniProtKB-KW"/>
</dbReference>
<evidence type="ECO:0000259" key="13">
    <source>
        <dbReference type="PROSITE" id="PS51007"/>
    </source>
</evidence>
<proteinExistence type="predicted"/>
<dbReference type="GO" id="GO:0016020">
    <property type="term" value="C:membrane"/>
    <property type="evidence" value="ECO:0007669"/>
    <property type="project" value="UniProtKB-SubCell"/>
</dbReference>
<evidence type="ECO:0000313" key="14">
    <source>
        <dbReference type="EMBL" id="TCZ81194.1"/>
    </source>
</evidence>
<evidence type="ECO:0000256" key="9">
    <source>
        <dbReference type="ARBA" id="ARBA00023136"/>
    </source>
</evidence>
<keyword evidence="3 10" id="KW-0349">Heme</keyword>
<dbReference type="Gene3D" id="1.10.760.10">
    <property type="entry name" value="Cytochrome c-like domain"/>
    <property type="match status" value="1"/>
</dbReference>
<dbReference type="InterPro" id="IPR051811">
    <property type="entry name" value="Cytochrome_c550/c551-like"/>
</dbReference>
<dbReference type="Proteomes" id="UP000295418">
    <property type="component" value="Unassembled WGS sequence"/>
</dbReference>
<feature type="transmembrane region" description="Helical" evidence="11">
    <location>
        <begin position="52"/>
        <end position="68"/>
    </location>
</feature>
<evidence type="ECO:0000256" key="8">
    <source>
        <dbReference type="ARBA" id="ARBA00023004"/>
    </source>
</evidence>
<keyword evidence="4 11" id="KW-0812">Transmembrane</keyword>
<dbReference type="GO" id="GO:0020037">
    <property type="term" value="F:heme binding"/>
    <property type="evidence" value="ECO:0007669"/>
    <property type="project" value="InterPro"/>
</dbReference>
<keyword evidence="5 10" id="KW-0479">Metal-binding</keyword>
<dbReference type="InterPro" id="IPR005798">
    <property type="entry name" value="Cyt_b/b6_C"/>
</dbReference>
<accession>A0A4R4ELQ1</accession>
<keyword evidence="2" id="KW-0813">Transport</keyword>
<dbReference type="InterPro" id="IPR027387">
    <property type="entry name" value="Cytb/b6-like_sf"/>
</dbReference>
<feature type="transmembrane region" description="Helical" evidence="11">
    <location>
        <begin position="142"/>
        <end position="163"/>
    </location>
</feature>
<keyword evidence="6" id="KW-0249">Electron transport</keyword>
<dbReference type="InterPro" id="IPR009056">
    <property type="entry name" value="Cyt_c-like_dom"/>
</dbReference>
<dbReference type="PROSITE" id="PS51007">
    <property type="entry name" value="CYTC"/>
    <property type="match status" value="1"/>
</dbReference>
<comment type="caution">
    <text evidence="14">The sequence shown here is derived from an EMBL/GenBank/DDBJ whole genome shotgun (WGS) entry which is preliminary data.</text>
</comment>
<dbReference type="Gene3D" id="1.20.810.10">
    <property type="entry name" value="Cytochrome Bc1 Complex, Chain C"/>
    <property type="match status" value="1"/>
</dbReference>
<dbReference type="EMBL" id="SKFG01000001">
    <property type="protein sequence ID" value="TCZ81194.1"/>
    <property type="molecule type" value="Genomic_DNA"/>
</dbReference>
<feature type="domain" description="Cytochrome c" evidence="13">
    <location>
        <begin position="207"/>
        <end position="286"/>
    </location>
</feature>
<dbReference type="AlphaFoldDB" id="A0A4R4ELQ1"/>
<gene>
    <name evidence="14" type="ORF">E0485_02655</name>
</gene>
<keyword evidence="7 11" id="KW-1133">Transmembrane helix</keyword>
<sequence>MAHGHKSDEKIIYVGDSRVVKKNLADQPVPADYTSYPGKSEVFIPNFLLKEWMVAVVALVGVLCLVMSDPAPLGRPADPLTPGFIPMPDWYFLFMYQLLKYPYASGDYKIVGTLILPAIMFGALLLAPFLDTGKERRFYRRPIASSIMLLSIAAVTYLTVFSWHHYQQEVELKGIKPEHSIRYEEKLAEKESGVKSTGPAKKAVLVSADDPAYETFKSATCVACHATDLKGSGGPSLLGVGDKYTAEELATKIKDGSMKPHYDSSLQKGISNEDMDKMIAWLATQKKPE</sequence>
<dbReference type="Pfam" id="PF00032">
    <property type="entry name" value="Cytochrom_B_C"/>
    <property type="match status" value="1"/>
</dbReference>
<evidence type="ECO:0000256" key="3">
    <source>
        <dbReference type="ARBA" id="ARBA00022617"/>
    </source>
</evidence>
<evidence type="ECO:0000256" key="10">
    <source>
        <dbReference type="PROSITE-ProRule" id="PRU00433"/>
    </source>
</evidence>
<dbReference type="SUPFAM" id="SSF81648">
    <property type="entry name" value="a domain/subunit of cytochrome bc1 complex (Ubiquinol-cytochrome c reductase)"/>
    <property type="match status" value="1"/>
</dbReference>
<dbReference type="SUPFAM" id="SSF46626">
    <property type="entry name" value="Cytochrome c"/>
    <property type="match status" value="1"/>
</dbReference>
<dbReference type="GO" id="GO:0009055">
    <property type="term" value="F:electron transfer activity"/>
    <property type="evidence" value="ECO:0007669"/>
    <property type="project" value="InterPro"/>
</dbReference>